<sequence length="134" mass="16072">MRKKREVQWKKRNTKKSSKHWAWNFDIVFEYLGVDIGRTLILGPPLTDFTTELWNCKMCKRVNIHCRIKHQDQPEIYLSARTALRFLDVVFWKFDEEMVDTTLEPFSQVPLGMQIISYMIYILNKIKKTSRGGW</sequence>
<evidence type="ECO:0000313" key="1">
    <source>
        <dbReference type="EMBL" id="GES89996.1"/>
    </source>
</evidence>
<reference evidence="1" key="1">
    <citation type="submission" date="2019-10" db="EMBL/GenBank/DDBJ databases">
        <title>Conservation and host-specific expression of non-tandemly repeated heterogenous ribosome RNA gene in arbuscular mycorrhizal fungi.</title>
        <authorList>
            <person name="Maeda T."/>
            <person name="Kobayashi Y."/>
            <person name="Nakagawa T."/>
            <person name="Ezawa T."/>
            <person name="Yamaguchi K."/>
            <person name="Bino T."/>
            <person name="Nishimoto Y."/>
            <person name="Shigenobu S."/>
            <person name="Kawaguchi M."/>
        </authorList>
    </citation>
    <scope>NUCLEOTIDE SEQUENCE</scope>
    <source>
        <strain evidence="1">HR1</strain>
    </source>
</reference>
<dbReference type="AlphaFoldDB" id="A0A8H3LP41"/>
<accession>A0A8H3LP41</accession>
<name>A0A8H3LP41_9GLOM</name>
<proteinExistence type="predicted"/>
<evidence type="ECO:0000313" key="2">
    <source>
        <dbReference type="Proteomes" id="UP000615446"/>
    </source>
</evidence>
<comment type="caution">
    <text evidence="1">The sequence shown here is derived from an EMBL/GenBank/DDBJ whole genome shotgun (WGS) entry which is preliminary data.</text>
</comment>
<dbReference type="EMBL" id="BLAL01000193">
    <property type="protein sequence ID" value="GES89996.1"/>
    <property type="molecule type" value="Genomic_DNA"/>
</dbReference>
<gene>
    <name evidence="1" type="ORF">RCL2_001685800</name>
</gene>
<organism evidence="1 2">
    <name type="scientific">Rhizophagus clarus</name>
    <dbReference type="NCBI Taxonomy" id="94130"/>
    <lineage>
        <taxon>Eukaryota</taxon>
        <taxon>Fungi</taxon>
        <taxon>Fungi incertae sedis</taxon>
        <taxon>Mucoromycota</taxon>
        <taxon>Glomeromycotina</taxon>
        <taxon>Glomeromycetes</taxon>
        <taxon>Glomerales</taxon>
        <taxon>Glomeraceae</taxon>
        <taxon>Rhizophagus</taxon>
    </lineage>
</organism>
<dbReference type="Proteomes" id="UP000615446">
    <property type="component" value="Unassembled WGS sequence"/>
</dbReference>
<protein>
    <submittedName>
        <fullName evidence="1">Uncharacterized protein</fullName>
    </submittedName>
</protein>